<evidence type="ECO:0000313" key="2">
    <source>
        <dbReference type="EMBL" id="RZF38935.1"/>
    </source>
</evidence>
<keyword evidence="3" id="KW-1185">Reference proteome</keyword>
<organism evidence="2 3">
    <name type="scientific">Laodelphax striatellus</name>
    <name type="common">Small brown planthopper</name>
    <name type="synonym">Delphax striatella</name>
    <dbReference type="NCBI Taxonomy" id="195883"/>
    <lineage>
        <taxon>Eukaryota</taxon>
        <taxon>Metazoa</taxon>
        <taxon>Ecdysozoa</taxon>
        <taxon>Arthropoda</taxon>
        <taxon>Hexapoda</taxon>
        <taxon>Insecta</taxon>
        <taxon>Pterygota</taxon>
        <taxon>Neoptera</taxon>
        <taxon>Paraneoptera</taxon>
        <taxon>Hemiptera</taxon>
        <taxon>Auchenorrhyncha</taxon>
        <taxon>Fulgoroidea</taxon>
        <taxon>Delphacidae</taxon>
        <taxon>Criomorphinae</taxon>
        <taxon>Laodelphax</taxon>
    </lineage>
</organism>
<dbReference type="AlphaFoldDB" id="A0A482WZH4"/>
<dbReference type="EMBL" id="QKKF02021178">
    <property type="protein sequence ID" value="RZF38935.1"/>
    <property type="molecule type" value="Genomic_DNA"/>
</dbReference>
<feature type="region of interest" description="Disordered" evidence="1">
    <location>
        <begin position="1"/>
        <end position="32"/>
    </location>
</feature>
<evidence type="ECO:0000313" key="3">
    <source>
        <dbReference type="Proteomes" id="UP000291343"/>
    </source>
</evidence>
<sequence>MESLENGGSKTEKSDSYANGGPQGGVGGRRVQEFRYPPDITNYLVYCRVGDVAAHKTPSTPWESIAPATVNAPTLATIIFLF</sequence>
<name>A0A482WZH4_LAOST</name>
<gene>
    <name evidence="2" type="ORF">LSTR_LSTR017115</name>
</gene>
<dbReference type="InParanoid" id="A0A482WZH4"/>
<comment type="caution">
    <text evidence="2">The sequence shown here is derived from an EMBL/GenBank/DDBJ whole genome shotgun (WGS) entry which is preliminary data.</text>
</comment>
<reference evidence="2 3" key="1">
    <citation type="journal article" date="2017" name="Gigascience">
        <title>Genome sequence of the small brown planthopper, Laodelphax striatellus.</title>
        <authorList>
            <person name="Zhu J."/>
            <person name="Jiang F."/>
            <person name="Wang X."/>
            <person name="Yang P."/>
            <person name="Bao Y."/>
            <person name="Zhao W."/>
            <person name="Wang W."/>
            <person name="Lu H."/>
            <person name="Wang Q."/>
            <person name="Cui N."/>
            <person name="Li J."/>
            <person name="Chen X."/>
            <person name="Luo L."/>
            <person name="Yu J."/>
            <person name="Kang L."/>
            <person name="Cui F."/>
        </authorList>
    </citation>
    <scope>NUCLEOTIDE SEQUENCE [LARGE SCALE GENOMIC DNA]</scope>
    <source>
        <strain evidence="2">Lst14</strain>
    </source>
</reference>
<protein>
    <submittedName>
        <fullName evidence="2">Uncharacterized protein</fullName>
    </submittedName>
</protein>
<dbReference type="Proteomes" id="UP000291343">
    <property type="component" value="Unassembled WGS sequence"/>
</dbReference>
<proteinExistence type="predicted"/>
<accession>A0A482WZH4</accession>
<evidence type="ECO:0000256" key="1">
    <source>
        <dbReference type="SAM" id="MobiDB-lite"/>
    </source>
</evidence>